<feature type="region of interest" description="Disordered" evidence="10">
    <location>
        <begin position="1"/>
        <end position="47"/>
    </location>
</feature>
<dbReference type="GO" id="GO:0003743">
    <property type="term" value="F:translation initiation factor activity"/>
    <property type="evidence" value="ECO:0007669"/>
    <property type="project" value="UniProtKB-KW"/>
</dbReference>
<dbReference type="Pfam" id="PF01008">
    <property type="entry name" value="IF-2B"/>
    <property type="match status" value="1"/>
</dbReference>
<comment type="subunit">
    <text evidence="8">Component of the translation initiation factor 2B (eIF2B) complex which is a heterodecamer of two sets of five different subunits: alpha, beta, gamma, delta and epsilon. Subunits alpha, beta and delta comprise a regulatory subcomplex and subunits epsilon and gamma comprise a catalytic subcomplex. Within the complex, the hexameric regulatory complex resides at the center, with the two heterodimeric catalytic subcomplexes bound on opposite sides.</text>
</comment>
<feature type="compositionally biased region" description="Basic residues" evidence="10">
    <location>
        <begin position="8"/>
        <end position="18"/>
    </location>
</feature>
<keyword evidence="4" id="KW-0396">Initiation factor</keyword>
<feature type="compositionally biased region" description="Basic residues" evidence="10">
    <location>
        <begin position="175"/>
        <end position="186"/>
    </location>
</feature>
<feature type="compositionally biased region" description="Polar residues" evidence="10">
    <location>
        <begin position="190"/>
        <end position="200"/>
    </location>
</feature>
<feature type="compositionally biased region" description="Polar residues" evidence="10">
    <location>
        <begin position="283"/>
        <end position="306"/>
    </location>
</feature>
<feature type="region of interest" description="Disordered" evidence="10">
    <location>
        <begin position="70"/>
        <end position="117"/>
    </location>
</feature>
<evidence type="ECO:0000256" key="2">
    <source>
        <dbReference type="ARBA" id="ARBA00007251"/>
    </source>
</evidence>
<dbReference type="InterPro" id="IPR037171">
    <property type="entry name" value="NagB/RpiA_transferase-like"/>
</dbReference>
<dbReference type="AlphaFoldDB" id="A0AAV2BRQ0"/>
<feature type="compositionally biased region" description="Low complexity" evidence="10">
    <location>
        <begin position="240"/>
        <end position="251"/>
    </location>
</feature>
<keyword evidence="5" id="KW-0648">Protein biosynthesis</keyword>
<evidence type="ECO:0000313" key="12">
    <source>
        <dbReference type="Proteomes" id="UP001497382"/>
    </source>
</evidence>
<dbReference type="EMBL" id="CAXIEN010000481">
    <property type="protein sequence ID" value="CAL1298961.1"/>
    <property type="molecule type" value="Genomic_DNA"/>
</dbReference>
<feature type="compositionally biased region" description="Polar residues" evidence="10">
    <location>
        <begin position="36"/>
        <end position="47"/>
    </location>
</feature>
<evidence type="ECO:0000313" key="11">
    <source>
        <dbReference type="EMBL" id="CAL1298961.1"/>
    </source>
</evidence>
<evidence type="ECO:0000256" key="7">
    <source>
        <dbReference type="ARBA" id="ARBA00044356"/>
    </source>
</evidence>
<feature type="region of interest" description="Disordered" evidence="10">
    <location>
        <begin position="231"/>
        <end position="256"/>
    </location>
</feature>
<dbReference type="SUPFAM" id="SSF100950">
    <property type="entry name" value="NagB/RpiA/CoA transferase-like"/>
    <property type="match status" value="1"/>
</dbReference>
<proteinExistence type="inferred from homology"/>
<dbReference type="GO" id="GO:0005829">
    <property type="term" value="C:cytosol"/>
    <property type="evidence" value="ECO:0007669"/>
    <property type="project" value="UniProtKB-SubCell"/>
</dbReference>
<feature type="region of interest" description="Disordered" evidence="10">
    <location>
        <begin position="279"/>
        <end position="418"/>
    </location>
</feature>
<gene>
    <name evidence="11" type="ORF">LARSCL_LOCUS21082</name>
</gene>
<evidence type="ECO:0000256" key="4">
    <source>
        <dbReference type="ARBA" id="ARBA00022540"/>
    </source>
</evidence>
<evidence type="ECO:0000256" key="8">
    <source>
        <dbReference type="ARBA" id="ARBA00046432"/>
    </source>
</evidence>
<evidence type="ECO:0000256" key="5">
    <source>
        <dbReference type="ARBA" id="ARBA00022917"/>
    </source>
</evidence>
<dbReference type="InterPro" id="IPR042529">
    <property type="entry name" value="IF_2B-like_C"/>
</dbReference>
<comment type="similarity">
    <text evidence="2 9">Belongs to the eIF-2B alpha/beta/delta subunits family.</text>
</comment>
<feature type="compositionally biased region" description="Basic residues" evidence="10">
    <location>
        <begin position="85"/>
        <end position="97"/>
    </location>
</feature>
<name>A0AAV2BRQ0_9ARAC</name>
<comment type="caution">
    <text evidence="11">The sequence shown here is derived from an EMBL/GenBank/DDBJ whole genome shotgun (WGS) entry which is preliminary data.</text>
</comment>
<keyword evidence="12" id="KW-1185">Reference proteome</keyword>
<dbReference type="InterPro" id="IPR000649">
    <property type="entry name" value="IF-2B-related"/>
</dbReference>
<evidence type="ECO:0000256" key="6">
    <source>
        <dbReference type="ARBA" id="ARBA00044147"/>
    </source>
</evidence>
<feature type="compositionally biased region" description="Basic and acidic residues" evidence="10">
    <location>
        <begin position="143"/>
        <end position="166"/>
    </location>
</feature>
<feature type="region of interest" description="Disordered" evidence="10">
    <location>
        <begin position="132"/>
        <end position="206"/>
    </location>
</feature>
<dbReference type="PANTHER" id="PTHR10233:SF14">
    <property type="entry name" value="TRANSLATION INITIATION FACTOR EIF-2B SUBUNIT DELTA"/>
    <property type="match status" value="1"/>
</dbReference>
<evidence type="ECO:0000256" key="3">
    <source>
        <dbReference type="ARBA" id="ARBA00022490"/>
    </source>
</evidence>
<organism evidence="11 12">
    <name type="scientific">Larinioides sclopetarius</name>
    <dbReference type="NCBI Taxonomy" id="280406"/>
    <lineage>
        <taxon>Eukaryota</taxon>
        <taxon>Metazoa</taxon>
        <taxon>Ecdysozoa</taxon>
        <taxon>Arthropoda</taxon>
        <taxon>Chelicerata</taxon>
        <taxon>Arachnida</taxon>
        <taxon>Araneae</taxon>
        <taxon>Araneomorphae</taxon>
        <taxon>Entelegynae</taxon>
        <taxon>Araneoidea</taxon>
        <taxon>Araneidae</taxon>
        <taxon>Larinioides</taxon>
    </lineage>
</organism>
<evidence type="ECO:0000256" key="9">
    <source>
        <dbReference type="RuleBase" id="RU003814"/>
    </source>
</evidence>
<reference evidence="11 12" key="1">
    <citation type="submission" date="2024-04" db="EMBL/GenBank/DDBJ databases">
        <authorList>
            <person name="Rising A."/>
            <person name="Reimegard J."/>
            <person name="Sonavane S."/>
            <person name="Akerstrom W."/>
            <person name="Nylinder S."/>
            <person name="Hedman E."/>
            <person name="Kallberg Y."/>
        </authorList>
    </citation>
    <scope>NUCLEOTIDE SEQUENCE [LARGE SCALE GENOMIC DNA]</scope>
</reference>
<dbReference type="Gene3D" id="3.40.50.10470">
    <property type="entry name" value="Translation initiation factor eif-2b, domain 2"/>
    <property type="match status" value="1"/>
</dbReference>
<dbReference type="PANTHER" id="PTHR10233">
    <property type="entry name" value="TRANSLATION INITIATION FACTOR EIF-2B"/>
    <property type="match status" value="1"/>
</dbReference>
<accession>A0AAV2BRQ0</accession>
<evidence type="ECO:0000256" key="1">
    <source>
        <dbReference type="ARBA" id="ARBA00004514"/>
    </source>
</evidence>
<evidence type="ECO:0000256" key="10">
    <source>
        <dbReference type="SAM" id="MobiDB-lite"/>
    </source>
</evidence>
<protein>
    <recommendedName>
        <fullName evidence="6">Translation initiation factor eIF2B subunit delta</fullName>
    </recommendedName>
    <alternativeName>
        <fullName evidence="7">eIF2B GDP-GTP exchange factor subunit delta</fullName>
    </alternativeName>
</protein>
<comment type="subcellular location">
    <subcellularLocation>
        <location evidence="1">Cytoplasm</location>
        <location evidence="1">Cytosol</location>
    </subcellularLocation>
</comment>
<dbReference type="Proteomes" id="UP001497382">
    <property type="component" value="Unassembled WGS sequence"/>
</dbReference>
<keyword evidence="3" id="KW-0963">Cytoplasm</keyword>
<feature type="compositionally biased region" description="Polar residues" evidence="10">
    <location>
        <begin position="378"/>
        <end position="393"/>
    </location>
</feature>
<feature type="compositionally biased region" description="Basic and acidic residues" evidence="10">
    <location>
        <begin position="341"/>
        <end position="366"/>
    </location>
</feature>
<sequence length="763" mass="84183">MSEPELKKKNKKKKKKPGKKETVEENPLPPPPSENKILQNGSENDAVSINEVLPNKVGMTTKFNDVEVTMTHDGIVNNKTTSTSSKKKKKKKKKKSKQVATEVVEETKSSEDNSQTNFFKFEKDRIELVNHPEISVTLSKAAPVKEKELQKSEKENSSALDEKDQQPEVISNTSSKKKKKKKKKKKTIEDSNLSPEQANPESADASYKAPTYVKLPAAGDSCVLVVSHESFASDNKAPVNSETATTNSSSTVLIKSRDRIEEPKGIALLTPKIQAEPSISIFPLSSDQNKTSDKSSSVTMESSLQKVSELIKKEVDSNDSASPAKDEPANSEGPALTKAQLKAERRAKQEAQRAAKLAKNNEKNVPHPEAAVQKKTPTENSKPPSQVKQNVAENTEAVKPKNASKPTSEKGTIRGSQIFSHLPQVKDLTSKQMRDANLKIHPAIIELGEHFNKGTICGSNARCVGFLGAFREVIKDYEKPSNKEFSRDLEAKLKMCLNFLNNCRPLSVSITNAVRFLQHQINRIPKDSSEEDAKQKLYNSINNFVKEEILLAKEAICMSATAKIVDGDNIVVYAYSSIVKDVLCKAHDQNKSFHVTVIDSGPKFEGLQMLHLLSKHGLQCAYKSIDSVCSVMKRASKVFIGAHALLLNGYVMSRLGCKQLALVASSYSVPVLVCCETYKFCDRSLSDSFVHNELGKPEDLIKTCLNKSGSLEEWQSLSAFQTCNILYDVTPSYLISVIITEKGLLPCSSVPVVLRVKYASLQE</sequence>